<dbReference type="STRING" id="1163408.UU9_01104"/>
<dbReference type="InterPro" id="IPR003646">
    <property type="entry name" value="SH3-like_bac-type"/>
</dbReference>
<dbReference type="OrthoDB" id="102964at2"/>
<dbReference type="PATRIC" id="fig|1163408.3.peg.227"/>
<organism evidence="4 5">
    <name type="scientific">Rhodanobacter fulvus Jip2</name>
    <dbReference type="NCBI Taxonomy" id="1163408"/>
    <lineage>
        <taxon>Bacteria</taxon>
        <taxon>Pseudomonadati</taxon>
        <taxon>Pseudomonadota</taxon>
        <taxon>Gammaproteobacteria</taxon>
        <taxon>Lysobacterales</taxon>
        <taxon>Rhodanobacteraceae</taxon>
        <taxon>Rhodanobacter</taxon>
    </lineage>
</organism>
<feature type="domain" description="SH3b" evidence="3">
    <location>
        <begin position="22"/>
        <end position="83"/>
    </location>
</feature>
<accession>I4VZS5</accession>
<feature type="region of interest" description="Disordered" evidence="1">
    <location>
        <begin position="137"/>
        <end position="257"/>
    </location>
</feature>
<dbReference type="EMBL" id="AJXU01000006">
    <property type="protein sequence ID" value="EIL92716.1"/>
    <property type="molecule type" value="Genomic_DNA"/>
</dbReference>
<evidence type="ECO:0000256" key="1">
    <source>
        <dbReference type="SAM" id="MobiDB-lite"/>
    </source>
</evidence>
<dbReference type="Pfam" id="PF08239">
    <property type="entry name" value="SH3_3"/>
    <property type="match status" value="1"/>
</dbReference>
<proteinExistence type="predicted"/>
<dbReference type="SMART" id="SM00287">
    <property type="entry name" value="SH3b"/>
    <property type="match status" value="1"/>
</dbReference>
<evidence type="ECO:0000259" key="3">
    <source>
        <dbReference type="SMART" id="SM00287"/>
    </source>
</evidence>
<protein>
    <recommendedName>
        <fullName evidence="3">SH3b domain-containing protein</fullName>
    </recommendedName>
</protein>
<dbReference type="AlphaFoldDB" id="I4VZS5"/>
<feature type="compositionally biased region" description="Pro residues" evidence="1">
    <location>
        <begin position="161"/>
        <end position="179"/>
    </location>
</feature>
<evidence type="ECO:0000256" key="2">
    <source>
        <dbReference type="SAM" id="SignalP"/>
    </source>
</evidence>
<name>I4VZS5_9GAMM</name>
<feature type="chain" id="PRO_5003696646" description="SH3b domain-containing protein" evidence="2">
    <location>
        <begin position="22"/>
        <end position="257"/>
    </location>
</feature>
<keyword evidence="2" id="KW-0732">Signal</keyword>
<dbReference type="Gene3D" id="2.30.30.40">
    <property type="entry name" value="SH3 Domains"/>
    <property type="match status" value="1"/>
</dbReference>
<keyword evidence="5" id="KW-1185">Reference proteome</keyword>
<dbReference type="eggNOG" id="COG4991">
    <property type="taxonomic scope" value="Bacteria"/>
</dbReference>
<feature type="compositionally biased region" description="Polar residues" evidence="1">
    <location>
        <begin position="192"/>
        <end position="210"/>
    </location>
</feature>
<dbReference type="Proteomes" id="UP000004210">
    <property type="component" value="Unassembled WGS sequence"/>
</dbReference>
<evidence type="ECO:0000313" key="4">
    <source>
        <dbReference type="EMBL" id="EIL92716.1"/>
    </source>
</evidence>
<gene>
    <name evidence="4" type="ORF">UU9_01104</name>
</gene>
<comment type="caution">
    <text evidence="4">The sequence shown here is derived from an EMBL/GenBank/DDBJ whole genome shotgun (WGS) entry which is preliminary data.</text>
</comment>
<feature type="compositionally biased region" description="Basic residues" evidence="1">
    <location>
        <begin position="247"/>
        <end position="257"/>
    </location>
</feature>
<sequence>MKRLRWISLALLLVAPLWAQASDGFVSANVNLRAGPDVDYPWVATIPAGSRVSIQGCTEGWGWCDVIAFGHRGWMVGDYLRHDYDNRRVLVPEYGARIGIPIVTFVIGNYWGSYYRERPFYRHRSYWYQRPIRHRPPPRRIYHPPARPPPPHYNGPRHWQSPPPVLRPSPPRRSGPPRGPTQQRERHDRGHSFTSTLPRRSSTFRPSTTVRPARNINRASTPARADRQPRRSPSTHAGSPGGDRSSAHGKRERRNRD</sequence>
<evidence type="ECO:0000313" key="5">
    <source>
        <dbReference type="Proteomes" id="UP000004210"/>
    </source>
</evidence>
<feature type="signal peptide" evidence="2">
    <location>
        <begin position="1"/>
        <end position="21"/>
    </location>
</feature>
<dbReference type="RefSeq" id="WP_007079863.1">
    <property type="nucleotide sequence ID" value="NZ_AJXU01000006.1"/>
</dbReference>
<reference evidence="4 5" key="1">
    <citation type="journal article" date="2012" name="J. Bacteriol.">
        <title>Genome sequences for six rhodanobacter strains, isolated from soils and the terrestrial subsurface, with variable denitrification capabilities.</title>
        <authorList>
            <person name="Kostka J.E."/>
            <person name="Green S.J."/>
            <person name="Rishishwar L."/>
            <person name="Prakash O."/>
            <person name="Katz L.S."/>
            <person name="Marino-Ramirez L."/>
            <person name="Jordan I.K."/>
            <person name="Munk C."/>
            <person name="Ivanova N."/>
            <person name="Mikhailova N."/>
            <person name="Watson D.B."/>
            <person name="Brown S.D."/>
            <person name="Palumbo A.V."/>
            <person name="Brooks S.C."/>
        </authorList>
    </citation>
    <scope>NUCLEOTIDE SEQUENCE [LARGE SCALE GENOMIC DNA]</scope>
    <source>
        <strain evidence="5">Jip2T</strain>
    </source>
</reference>